<feature type="domain" description="DUF5666" evidence="2">
    <location>
        <begin position="112"/>
        <end position="174"/>
    </location>
</feature>
<feature type="chain" id="PRO_5047388140" description="DUF5666 domain-containing protein" evidence="1">
    <location>
        <begin position="20"/>
        <end position="615"/>
    </location>
</feature>
<dbReference type="InterPro" id="IPR043724">
    <property type="entry name" value="DUF5666"/>
</dbReference>
<evidence type="ECO:0000256" key="1">
    <source>
        <dbReference type="SAM" id="SignalP"/>
    </source>
</evidence>
<feature type="domain" description="DUF5666" evidence="2">
    <location>
        <begin position="274"/>
        <end position="321"/>
    </location>
</feature>
<evidence type="ECO:0000259" key="2">
    <source>
        <dbReference type="Pfam" id="PF18914"/>
    </source>
</evidence>
<feature type="domain" description="DUF5666" evidence="2">
    <location>
        <begin position="405"/>
        <end position="469"/>
    </location>
</feature>
<proteinExistence type="predicted"/>
<feature type="domain" description="DUF5666" evidence="2">
    <location>
        <begin position="334"/>
        <end position="389"/>
    </location>
</feature>
<dbReference type="PROSITE" id="PS51257">
    <property type="entry name" value="PROKAR_LIPOPROTEIN"/>
    <property type="match status" value="1"/>
</dbReference>
<evidence type="ECO:0000313" key="4">
    <source>
        <dbReference type="Proteomes" id="UP000663570"/>
    </source>
</evidence>
<dbReference type="Pfam" id="PF18914">
    <property type="entry name" value="DUF5666"/>
    <property type="match status" value="7"/>
</dbReference>
<protein>
    <recommendedName>
        <fullName evidence="2">DUF5666 domain-containing protein</fullName>
    </recommendedName>
</protein>
<gene>
    <name evidence="3" type="ORF">JY500_01490</name>
</gene>
<dbReference type="RefSeq" id="WP_206254826.1">
    <property type="nucleotide sequence ID" value="NZ_CP071060.1"/>
</dbReference>
<feature type="domain" description="DUF5666" evidence="2">
    <location>
        <begin position="554"/>
        <end position="611"/>
    </location>
</feature>
<keyword evidence="1" id="KW-0732">Signal</keyword>
<feature type="domain" description="DUF5666" evidence="2">
    <location>
        <begin position="487"/>
        <end position="541"/>
    </location>
</feature>
<organism evidence="3 4">
    <name type="scientific">Niveibacterium microcysteis</name>
    <dbReference type="NCBI Taxonomy" id="2811415"/>
    <lineage>
        <taxon>Bacteria</taxon>
        <taxon>Pseudomonadati</taxon>
        <taxon>Pseudomonadota</taxon>
        <taxon>Betaproteobacteria</taxon>
        <taxon>Rhodocyclales</taxon>
        <taxon>Rhodocyclaceae</taxon>
        <taxon>Niveibacterium</taxon>
    </lineage>
</organism>
<feature type="signal peptide" evidence="1">
    <location>
        <begin position="1"/>
        <end position="19"/>
    </location>
</feature>
<name>A0ABX7M6I5_9RHOO</name>
<accession>A0ABX7M6I5</accession>
<sequence length="615" mass="62411">MKLGIKGWIATLATGLVLAACGGGGGGDSGVGSGGTGVAPNGFSSGTVTGFGSVIIDGVRFDDSSASIEVERNPASPTAGTSSDIKLGMKVETELNPDDTIKHLTVAPEVIGRISSLSGTGFVVAGQTVVISTDPATPTVFEGATGLADLAIGDIVEVHGARDASGAIVATRVERKDPTTSATLVRVVGIVTALDSTAKTFKIGTLTVDYGAATVLPATATLTEGQRVAVWSNVAVSDAGVLTAKAVRIKNPSIADGAKVRLGGLVADLGTTNVTFKLAGVSVDAKTATFEKGTVADLANGRAVRVEGTWTAGKVVASKVKFVRDEGDAEVSLTGAITDFVSVSSFKVRGVPVDASTATLSGGTVDNLANGVLVKIEGAYDAGVVKATSLTFSTTPDGGKRTFPGKVNSYNATTGNFRLSGFDMIFHVTDTTVYTNANGSAASVDDLANGKRILVRGSFSAGVLVVSEVKFVPDAGMGVRLEGLLYALDATAKSFELNAVVVTWNDATVFENGSASDLANGVKAEVTGTVSSGKVVATKIEIKRSDLPTIAEVRGVITDFVSATDFKVAGQKVTTTDTTVFKDGLVGALANGRIVEVHGTLNAGLLTATMVQFED</sequence>
<feature type="domain" description="DUF5666" evidence="2">
    <location>
        <begin position="189"/>
        <end position="247"/>
    </location>
</feature>
<keyword evidence="4" id="KW-1185">Reference proteome</keyword>
<dbReference type="Proteomes" id="UP000663570">
    <property type="component" value="Chromosome"/>
</dbReference>
<evidence type="ECO:0000313" key="3">
    <source>
        <dbReference type="EMBL" id="QSI77355.1"/>
    </source>
</evidence>
<reference evidence="3 4" key="1">
    <citation type="submission" date="2021-02" db="EMBL/GenBank/DDBJ databases">
        <title>Niveibacterium changnyeongensis HC41.</title>
        <authorList>
            <person name="Kang M."/>
        </authorList>
    </citation>
    <scope>NUCLEOTIDE SEQUENCE [LARGE SCALE GENOMIC DNA]</scope>
    <source>
        <strain evidence="3 4">HC41</strain>
    </source>
</reference>
<dbReference type="EMBL" id="CP071060">
    <property type="protein sequence ID" value="QSI77355.1"/>
    <property type="molecule type" value="Genomic_DNA"/>
</dbReference>